<evidence type="ECO:0000256" key="3">
    <source>
        <dbReference type="ARBA" id="ARBA00022927"/>
    </source>
</evidence>
<keyword evidence="5" id="KW-0961">Cell wall biogenesis/degradation</keyword>
<feature type="compositionally biased region" description="Polar residues" evidence="6">
    <location>
        <begin position="214"/>
        <end position="240"/>
    </location>
</feature>
<dbReference type="VEuPathDB" id="FungiDB:GVI51_L11517"/>
<dbReference type="InterPro" id="IPR053949">
    <property type="entry name" value="SBE2/SBE22_M"/>
</dbReference>
<name>A0A0W0DAE5_CANGB</name>
<feature type="region of interest" description="Disordered" evidence="6">
    <location>
        <begin position="1"/>
        <end position="66"/>
    </location>
</feature>
<feature type="domain" description="SBE2/SBE22 N-terminal" evidence="9">
    <location>
        <begin position="43"/>
        <end position="346"/>
    </location>
</feature>
<feature type="domain" description="Sbe2/Sbe22 C-terminal" evidence="7">
    <location>
        <begin position="499"/>
        <end position="813"/>
    </location>
</feature>
<dbReference type="EMBL" id="LLZZ01000122">
    <property type="protein sequence ID" value="KTB02948.1"/>
    <property type="molecule type" value="Genomic_DNA"/>
</dbReference>
<sequence>MIRPRSNLGTLPEEPSVESKSGRTLAGITSSRKESGMRSRTSSGSAQAVGLGLGRRPSDNLFHGHADPLDTMQMLSEALPQPPKIEHGMRRERPISNDSIMTTKSSEIFSTSSSDTQSNISVATNDSEDHSFGMDKSVDNSSTNATLTNRSIENRSNGDSYSIGEKSDVSVNRSTKSGNNPLQRTQSETISVNMSHNRSMNGAMKQPSPPFMGKNSSIPNLRYNSQPQQDNRSVPNSEFGSKLYNLSNSTSAIIPNAGTGSKLALTPSQRYRLRKEQSEHALRDVIKRKEKLYDEQDGIIELQEGDIDGSFIFNVPMSSYSTTSFLNTTRQKDSATNSSSTITERITPGENQSQNNRESNMSFASTISSTSMLDFFEMPTSPIPGVNKVSDFQYLQDTTKHLSSVYLHSSTKLSKSKLSERTASADCLPLEFKEASEKGMEDLLLVSENKLDAVSHTRPSWLPPKDPEEKKLHEREISKTLSMASLDQLEKNKDRDSKIIKDETNKQKYVLLVDRNITRKSSLQSLKKIIWETPINAELRNHIYDMVLQSEARLVTERFTESFDDIIKLSNRIELTKTKEIEIRNLITANIENKAGGKYDISDYLVLMLKLKSISQQGILPGDELLFHHLLIDDSFENLNQVWEMVNLIQMTCFNEITKDKFDSKILEKSGVVASYMLQDDSFKHEFNANCLNSNTWWNILERVNHDLFMWIIDIIVTMNSQPFKNSPINKEKYSEVNWDVYRDNKVLINYQILISFALNVLLNYHFGFNDLKSLADVKDKNFCIPISEENYLDIDEINSLFVGKWKHYFKKF</sequence>
<dbReference type="InterPro" id="IPR053948">
    <property type="entry name" value="SBE2/SBE22_N"/>
</dbReference>
<feature type="compositionally biased region" description="Basic and acidic residues" evidence="6">
    <location>
        <begin position="127"/>
        <end position="138"/>
    </location>
</feature>
<feature type="domain" description="SBE2/SBE22 middle" evidence="8">
    <location>
        <begin position="371"/>
        <end position="494"/>
    </location>
</feature>
<evidence type="ECO:0000256" key="6">
    <source>
        <dbReference type="SAM" id="MobiDB-lite"/>
    </source>
</evidence>
<dbReference type="Proteomes" id="UP000054886">
    <property type="component" value="Unassembled WGS sequence"/>
</dbReference>
<protein>
    <submittedName>
        <fullName evidence="10">Protein SBE22</fullName>
    </submittedName>
</protein>
<keyword evidence="3" id="KW-0653">Protein transport</keyword>
<dbReference type="EMBL" id="LLZZ01000155">
    <property type="protein sequence ID" value="KTA97911.1"/>
    <property type="molecule type" value="Genomic_DNA"/>
</dbReference>
<evidence type="ECO:0000313" key="10">
    <source>
        <dbReference type="EMBL" id="KTA97911.1"/>
    </source>
</evidence>
<evidence type="ECO:0000256" key="4">
    <source>
        <dbReference type="ARBA" id="ARBA00023034"/>
    </source>
</evidence>
<dbReference type="GO" id="GO:0031505">
    <property type="term" value="P:fungal-type cell wall organization"/>
    <property type="evidence" value="ECO:0007669"/>
    <property type="project" value="EnsemblFungi"/>
</dbReference>
<organism evidence="10 12">
    <name type="scientific">Candida glabrata</name>
    <name type="common">Yeast</name>
    <name type="synonym">Torulopsis glabrata</name>
    <dbReference type="NCBI Taxonomy" id="5478"/>
    <lineage>
        <taxon>Eukaryota</taxon>
        <taxon>Fungi</taxon>
        <taxon>Dikarya</taxon>
        <taxon>Ascomycota</taxon>
        <taxon>Saccharomycotina</taxon>
        <taxon>Saccharomycetes</taxon>
        <taxon>Saccharomycetales</taxon>
        <taxon>Saccharomycetaceae</taxon>
        <taxon>Nakaseomyces</taxon>
    </lineage>
</organism>
<evidence type="ECO:0000313" key="11">
    <source>
        <dbReference type="EMBL" id="KTB02948.1"/>
    </source>
</evidence>
<feature type="compositionally biased region" description="Polar residues" evidence="6">
    <location>
        <begin position="139"/>
        <end position="160"/>
    </location>
</feature>
<dbReference type="InterPro" id="IPR031403">
    <property type="entry name" value="Sbe2/Sbe22_C"/>
</dbReference>
<feature type="compositionally biased region" description="Polar residues" evidence="6">
    <location>
        <begin position="169"/>
        <end position="200"/>
    </location>
</feature>
<evidence type="ECO:0000313" key="12">
    <source>
        <dbReference type="Proteomes" id="UP000054886"/>
    </source>
</evidence>
<dbReference type="GO" id="GO:0005794">
    <property type="term" value="C:Golgi apparatus"/>
    <property type="evidence" value="ECO:0007669"/>
    <property type="project" value="UniProtKB-SubCell"/>
</dbReference>
<keyword evidence="2" id="KW-0813">Transport</keyword>
<evidence type="ECO:0000256" key="5">
    <source>
        <dbReference type="ARBA" id="ARBA00023316"/>
    </source>
</evidence>
<gene>
    <name evidence="11" type="ORF">AO440_004793</name>
    <name evidence="10" type="ORF">AO440_005250</name>
</gene>
<feature type="compositionally biased region" description="Low complexity" evidence="6">
    <location>
        <begin position="107"/>
        <end position="121"/>
    </location>
</feature>
<dbReference type="VEuPathDB" id="FungiDB:CAGL0L11572g"/>
<feature type="compositionally biased region" description="Basic and acidic residues" evidence="6">
    <location>
        <begin position="56"/>
        <end position="66"/>
    </location>
</feature>
<dbReference type="Pfam" id="PF22874">
    <property type="entry name" value="SBE2_M"/>
    <property type="match status" value="1"/>
</dbReference>
<dbReference type="GO" id="GO:0015031">
    <property type="term" value="P:protein transport"/>
    <property type="evidence" value="ECO:0007669"/>
    <property type="project" value="UniProtKB-KW"/>
</dbReference>
<dbReference type="AlphaFoldDB" id="A0A0W0DAE5"/>
<evidence type="ECO:0000259" key="8">
    <source>
        <dbReference type="Pfam" id="PF22874"/>
    </source>
</evidence>
<comment type="subcellular location">
    <subcellularLocation>
        <location evidence="1">Golgi apparatus</location>
    </subcellularLocation>
</comment>
<proteinExistence type="predicted"/>
<dbReference type="Pfam" id="PF17076">
    <property type="entry name" value="SBE2_C"/>
    <property type="match status" value="1"/>
</dbReference>
<evidence type="ECO:0000259" key="9">
    <source>
        <dbReference type="Pfam" id="PF22876"/>
    </source>
</evidence>
<accession>A0A0W0DAE5</accession>
<dbReference type="VEuPathDB" id="FungiDB:GWK60_L15543"/>
<reference evidence="10 12" key="1">
    <citation type="submission" date="2015-10" db="EMBL/GenBank/DDBJ databases">
        <title>Draft genomes sequences of Candida glabrata isolates 1A, 1B, 2A, 2B, 3A and 3B.</title>
        <authorList>
            <person name="Haavelsrud O.E."/>
            <person name="Gaustad P."/>
        </authorList>
    </citation>
    <scope>NUCLEOTIDE SEQUENCE [LARGE SCALE GENOMIC DNA]</scope>
    <source>
        <strain evidence="10">910700640</strain>
    </source>
</reference>
<dbReference type="Pfam" id="PF22876">
    <property type="entry name" value="SBE2_N"/>
    <property type="match status" value="1"/>
</dbReference>
<feature type="region of interest" description="Disordered" evidence="6">
    <location>
        <begin position="107"/>
        <end position="240"/>
    </location>
</feature>
<feature type="region of interest" description="Disordered" evidence="6">
    <location>
        <begin position="330"/>
        <end position="359"/>
    </location>
</feature>
<dbReference type="VEuPathDB" id="FungiDB:B1J91_L11572g"/>
<evidence type="ECO:0000259" key="7">
    <source>
        <dbReference type="Pfam" id="PF17076"/>
    </source>
</evidence>
<keyword evidence="4" id="KW-0333">Golgi apparatus</keyword>
<evidence type="ECO:0000256" key="2">
    <source>
        <dbReference type="ARBA" id="ARBA00022448"/>
    </source>
</evidence>
<evidence type="ECO:0000256" key="1">
    <source>
        <dbReference type="ARBA" id="ARBA00004555"/>
    </source>
</evidence>
<comment type="caution">
    <text evidence="10">The sequence shown here is derived from an EMBL/GenBank/DDBJ whole genome shotgun (WGS) entry which is preliminary data.</text>
</comment>